<keyword evidence="3 9" id="KW-0489">Methyltransferase</keyword>
<keyword evidence="2" id="KW-0698">rRNA processing</keyword>
<keyword evidence="5 7" id="KW-0949">S-adenosyl-L-methionine</keyword>
<feature type="domain" description="Ribosomal RNA methyltransferase FtsJ" evidence="8">
    <location>
        <begin position="41"/>
        <end position="269"/>
    </location>
</feature>
<organism evidence="9 10">
    <name type="scientific">Daedalea quercina L-15889</name>
    <dbReference type="NCBI Taxonomy" id="1314783"/>
    <lineage>
        <taxon>Eukaryota</taxon>
        <taxon>Fungi</taxon>
        <taxon>Dikarya</taxon>
        <taxon>Basidiomycota</taxon>
        <taxon>Agaricomycotina</taxon>
        <taxon>Agaricomycetes</taxon>
        <taxon>Polyporales</taxon>
        <taxon>Fomitopsis</taxon>
    </lineage>
</organism>
<dbReference type="STRING" id="1314783.A0A165MHF3"/>
<dbReference type="EMBL" id="KV429101">
    <property type="protein sequence ID" value="KZT65687.1"/>
    <property type="molecule type" value="Genomic_DNA"/>
</dbReference>
<evidence type="ECO:0000259" key="8">
    <source>
        <dbReference type="Pfam" id="PF01728"/>
    </source>
</evidence>
<evidence type="ECO:0000313" key="9">
    <source>
        <dbReference type="EMBL" id="KZT65687.1"/>
    </source>
</evidence>
<dbReference type="GO" id="GO:0005739">
    <property type="term" value="C:mitochondrion"/>
    <property type="evidence" value="ECO:0007669"/>
    <property type="project" value="TreeGrafter"/>
</dbReference>
<keyword evidence="10" id="KW-1185">Reference proteome</keyword>
<proteinExistence type="inferred from homology"/>
<evidence type="ECO:0000256" key="2">
    <source>
        <dbReference type="ARBA" id="ARBA00022552"/>
    </source>
</evidence>
<dbReference type="GO" id="GO:0008650">
    <property type="term" value="F:rRNA (uridine-2'-O-)-methyltransferase activity"/>
    <property type="evidence" value="ECO:0007669"/>
    <property type="project" value="TreeGrafter"/>
</dbReference>
<dbReference type="PIRSF" id="PIRSF005461">
    <property type="entry name" value="23S_rRNA_mtase"/>
    <property type="match status" value="1"/>
</dbReference>
<dbReference type="PANTHER" id="PTHR10920:SF18">
    <property type="entry name" value="RRNA METHYLTRANSFERASE 2, MITOCHONDRIAL"/>
    <property type="match status" value="1"/>
</dbReference>
<reference evidence="9 10" key="1">
    <citation type="journal article" date="2016" name="Mol. Biol. Evol.">
        <title>Comparative Genomics of Early-Diverging Mushroom-Forming Fungi Provides Insights into the Origins of Lignocellulose Decay Capabilities.</title>
        <authorList>
            <person name="Nagy L.G."/>
            <person name="Riley R."/>
            <person name="Tritt A."/>
            <person name="Adam C."/>
            <person name="Daum C."/>
            <person name="Floudas D."/>
            <person name="Sun H."/>
            <person name="Yadav J.S."/>
            <person name="Pangilinan J."/>
            <person name="Larsson K.H."/>
            <person name="Matsuura K."/>
            <person name="Barry K."/>
            <person name="Labutti K."/>
            <person name="Kuo R."/>
            <person name="Ohm R.A."/>
            <person name="Bhattacharya S.S."/>
            <person name="Shirouzu T."/>
            <person name="Yoshinaga Y."/>
            <person name="Martin F.M."/>
            <person name="Grigoriev I.V."/>
            <person name="Hibbett D.S."/>
        </authorList>
    </citation>
    <scope>NUCLEOTIDE SEQUENCE [LARGE SCALE GENOMIC DNA]</scope>
    <source>
        <strain evidence="9 10">L-15889</strain>
    </source>
</reference>
<dbReference type="SUPFAM" id="SSF53335">
    <property type="entry name" value="S-adenosyl-L-methionine-dependent methyltransferases"/>
    <property type="match status" value="1"/>
</dbReference>
<evidence type="ECO:0000256" key="1">
    <source>
        <dbReference type="ARBA" id="ARBA00009258"/>
    </source>
</evidence>
<dbReference type="InterPro" id="IPR050082">
    <property type="entry name" value="RNA_methyltr_RlmE"/>
</dbReference>
<evidence type="ECO:0000256" key="6">
    <source>
        <dbReference type="ARBA" id="ARBA00041184"/>
    </source>
</evidence>
<dbReference type="Pfam" id="PF01728">
    <property type="entry name" value="FtsJ"/>
    <property type="match status" value="1"/>
</dbReference>
<dbReference type="Gene3D" id="3.40.50.150">
    <property type="entry name" value="Vaccinia Virus protein VP39"/>
    <property type="match status" value="1"/>
</dbReference>
<dbReference type="InterPro" id="IPR002877">
    <property type="entry name" value="RNA_MeTrfase_FtsJ_dom"/>
</dbReference>
<evidence type="ECO:0000256" key="3">
    <source>
        <dbReference type="ARBA" id="ARBA00022603"/>
    </source>
</evidence>
<dbReference type="OrthoDB" id="20105at2759"/>
<feature type="active site" description="Proton acceptor" evidence="7">
    <location>
        <position position="225"/>
    </location>
</feature>
<evidence type="ECO:0000256" key="5">
    <source>
        <dbReference type="ARBA" id="ARBA00022691"/>
    </source>
</evidence>
<name>A0A165MHF3_9APHY</name>
<sequence>MSFSATRVVLSAKSKSSKTWLARQSHDPYVKKRSASGLLSFRARSAFKLLELDEQWKLFRPDVRSVVDLGAAPGGWSQVAAMKLGWIDQNKPDDVPEDPYADFFPSQGRSSDECSREALSHSGRGTIVAMDLLGMLPIPGVKMLNMDFLSPQADAAIHSLLQDDQNPDGKVDIILSDMAANMTGNKTADIESGLDIANAVIAFARKHLRTADTVGRRKAGVLILKYFQHPLTNQFRQEELKPSFNEVYNSKPKASRSDSSEGYWVCMGFKGGKANDGSLV</sequence>
<comment type="similarity">
    <text evidence="1">Belongs to the class I-like SAM-binding methyltransferase superfamily. RNA methyltransferase RlmE family.</text>
</comment>
<dbReference type="Proteomes" id="UP000076727">
    <property type="component" value="Unassembled WGS sequence"/>
</dbReference>
<dbReference type="HAMAP" id="MF_01547">
    <property type="entry name" value="RNA_methyltr_E"/>
    <property type="match status" value="1"/>
</dbReference>
<dbReference type="AlphaFoldDB" id="A0A165MHF3"/>
<dbReference type="PANTHER" id="PTHR10920">
    <property type="entry name" value="RIBOSOMAL RNA METHYLTRANSFERASE"/>
    <property type="match status" value="1"/>
</dbReference>
<dbReference type="InterPro" id="IPR015507">
    <property type="entry name" value="rRNA-MeTfrase_E"/>
</dbReference>
<protein>
    <recommendedName>
        <fullName evidence="6">rRNA methyltransferase 2, mitochondrial</fullName>
    </recommendedName>
</protein>
<keyword evidence="4 9" id="KW-0808">Transferase</keyword>
<evidence type="ECO:0000256" key="4">
    <source>
        <dbReference type="ARBA" id="ARBA00022679"/>
    </source>
</evidence>
<accession>A0A165MHF3</accession>
<evidence type="ECO:0000256" key="7">
    <source>
        <dbReference type="PIRSR" id="PIRSR005461-1"/>
    </source>
</evidence>
<evidence type="ECO:0000313" key="10">
    <source>
        <dbReference type="Proteomes" id="UP000076727"/>
    </source>
</evidence>
<dbReference type="InterPro" id="IPR029063">
    <property type="entry name" value="SAM-dependent_MTases_sf"/>
</dbReference>
<gene>
    <name evidence="9" type="ORF">DAEQUDRAFT_768634</name>
</gene>